<dbReference type="GO" id="GO:0035529">
    <property type="term" value="F:NADH pyrophosphatase activity"/>
    <property type="evidence" value="ECO:0000318"/>
    <property type="project" value="GO_Central"/>
</dbReference>
<keyword evidence="4" id="KW-1133">Transmembrane helix</keyword>
<dbReference type="InterPro" id="IPR040618">
    <property type="entry name" value="Pre-Nudix"/>
</dbReference>
<feature type="region of interest" description="Disordered" evidence="3">
    <location>
        <begin position="54"/>
        <end position="77"/>
    </location>
</feature>
<feature type="compositionally biased region" description="Basic and acidic residues" evidence="3">
    <location>
        <begin position="424"/>
        <end position="441"/>
    </location>
</feature>
<evidence type="ECO:0000256" key="3">
    <source>
        <dbReference type="SAM" id="MobiDB-lite"/>
    </source>
</evidence>
<dbReference type="HOGENOM" id="CLU_455838_0_0_1"/>
<evidence type="ECO:0000259" key="5">
    <source>
        <dbReference type="PROSITE" id="PS50024"/>
    </source>
</evidence>
<feature type="transmembrane region" description="Helical" evidence="4">
    <location>
        <begin position="374"/>
        <end position="393"/>
    </location>
</feature>
<gene>
    <name evidence="6" type="ORF">NEMVEDRAFT_v1g213653</name>
</gene>
<dbReference type="GO" id="GO:0047631">
    <property type="term" value="F:ADP-ribose diphosphatase activity"/>
    <property type="evidence" value="ECO:0000318"/>
    <property type="project" value="GO_Central"/>
</dbReference>
<evidence type="ECO:0000313" key="6">
    <source>
        <dbReference type="EMBL" id="EDO35828.1"/>
    </source>
</evidence>
<dbReference type="Gene3D" id="3.30.70.960">
    <property type="entry name" value="SEA domain"/>
    <property type="match status" value="1"/>
</dbReference>
<dbReference type="PANTHER" id="PTHR13994">
    <property type="entry name" value="NUDIX HYDROLASE RELATED"/>
    <property type="match status" value="1"/>
</dbReference>
<feature type="compositionally biased region" description="Basic residues" evidence="3">
    <location>
        <begin position="442"/>
        <end position="451"/>
    </location>
</feature>
<feature type="compositionally biased region" description="Basic and acidic residues" evidence="3">
    <location>
        <begin position="452"/>
        <end position="461"/>
    </location>
</feature>
<reference evidence="6 7" key="1">
    <citation type="journal article" date="2007" name="Science">
        <title>Sea anemone genome reveals ancestral eumetazoan gene repertoire and genomic organization.</title>
        <authorList>
            <person name="Putnam N.H."/>
            <person name="Srivastava M."/>
            <person name="Hellsten U."/>
            <person name="Dirks B."/>
            <person name="Chapman J."/>
            <person name="Salamov A."/>
            <person name="Terry A."/>
            <person name="Shapiro H."/>
            <person name="Lindquist E."/>
            <person name="Kapitonov V.V."/>
            <person name="Jurka J."/>
            <person name="Genikhovich G."/>
            <person name="Grigoriev I.V."/>
            <person name="Lucas S.M."/>
            <person name="Steele R.E."/>
            <person name="Finnerty J.R."/>
            <person name="Technau U."/>
            <person name="Martindale M.Q."/>
            <person name="Rokhsar D.S."/>
        </authorList>
    </citation>
    <scope>NUCLEOTIDE SEQUENCE [LARGE SCALE GENOMIC DNA]</scope>
    <source>
        <strain evidence="7">CH2 X CH6</strain>
    </source>
</reference>
<dbReference type="Pfam" id="PF18290">
    <property type="entry name" value="Nudix_hydro"/>
    <property type="match status" value="1"/>
</dbReference>
<keyword evidence="7" id="KW-1185">Reference proteome</keyword>
<dbReference type="PRINTS" id="PR01356">
    <property type="entry name" value="GFGPROTEIN"/>
</dbReference>
<feature type="compositionally biased region" description="Low complexity" evidence="3">
    <location>
        <begin position="539"/>
        <end position="548"/>
    </location>
</feature>
<dbReference type="SUPFAM" id="SSF82671">
    <property type="entry name" value="SEA domain"/>
    <property type="match status" value="1"/>
</dbReference>
<feature type="region of interest" description="Disordered" evidence="3">
    <location>
        <begin position="539"/>
        <end position="570"/>
    </location>
</feature>
<organism evidence="6 7">
    <name type="scientific">Nematostella vectensis</name>
    <name type="common">Starlet sea anemone</name>
    <dbReference type="NCBI Taxonomy" id="45351"/>
    <lineage>
        <taxon>Eukaryota</taxon>
        <taxon>Metazoa</taxon>
        <taxon>Cnidaria</taxon>
        <taxon>Anthozoa</taxon>
        <taxon>Hexacorallia</taxon>
        <taxon>Actiniaria</taxon>
        <taxon>Edwardsiidae</taxon>
        <taxon>Nematostella</taxon>
    </lineage>
</organism>
<protein>
    <recommendedName>
        <fullName evidence="5">SEA domain-containing protein</fullName>
    </recommendedName>
</protein>
<dbReference type="SUPFAM" id="SSF81321">
    <property type="entry name" value="Family A G protein-coupled receptor-like"/>
    <property type="match status" value="1"/>
</dbReference>
<dbReference type="Gene3D" id="1.20.1070.10">
    <property type="entry name" value="Rhodopsin 7-helix transmembrane proteins"/>
    <property type="match status" value="1"/>
</dbReference>
<dbReference type="PROSITE" id="PS50024">
    <property type="entry name" value="SEA"/>
    <property type="match status" value="1"/>
</dbReference>
<dbReference type="eggNOG" id="KOG0648">
    <property type="taxonomic scope" value="Eukaryota"/>
</dbReference>
<feature type="region of interest" description="Disordered" evidence="3">
    <location>
        <begin position="424"/>
        <end position="506"/>
    </location>
</feature>
<dbReference type="AlphaFoldDB" id="A7SKF3"/>
<dbReference type="InterPro" id="IPR000082">
    <property type="entry name" value="SEA_dom"/>
</dbReference>
<evidence type="ECO:0000256" key="2">
    <source>
        <dbReference type="ARBA" id="ARBA00022801"/>
    </source>
</evidence>
<accession>A7SKF3</accession>
<feature type="transmembrane region" description="Helical" evidence="4">
    <location>
        <begin position="348"/>
        <end position="367"/>
    </location>
</feature>
<sequence length="599" mass="66729">METMLVATNTMTTSPNAKTETMSVAAATVTSSPNVTTQTMPVITNTVTSTSIINSGTPTSAMASSASSTTEIRPSPTINHMSTTSAVAEAPTIVYIQFEVTFALEYRSEYSNSSSSEYRELALNLTLALTAVFKEKGRKGFQGIQILGFRKGSVVCSFLVVVDGSSNLDANSIRELLQAEKGQLGMYKNEQVHRMEMEISLVVALNSCRLAQQRNCFYGDMAPHHHPLPPVSFYVMWVHYCIVQCKSNGNRAMWVKVPVDKSYLIPVVFKHGFTYHHAEGNHAMLLKWLPDNVECKVPPYASHQIGVAVPLVVEGTFYGKNIRKILRDLEDPEKGHVLSRYNLTTCTFLILSVAFFLCTAPLLLLSLMESLGNFTGPIIKFAFHVLSCIPWLLNPVCHYMISAKFQDEIKALFCGRNSPSVLKEMQEQRRRMAKNNEDKTTKGQKKVRKGSKKGEKSDRPSLSRQDSCVPSKDEEKTYRKEETPKIPKSHTKQPKANHGTWPRMQPLTNKNVLADEVFSNAVSRDELLAPLPVSTAATVTSTLSRSVSFPARPRPKGSLHAPVSPPDIREPIKVSKTKKKKLHVYWSMCEEETTVETYL</sequence>
<keyword evidence="4" id="KW-0472">Membrane</keyword>
<keyword evidence="2" id="KW-0378">Hydrolase</keyword>
<evidence type="ECO:0000313" key="7">
    <source>
        <dbReference type="Proteomes" id="UP000001593"/>
    </source>
</evidence>
<name>A7SKF3_NEMVE</name>
<comment type="similarity">
    <text evidence="1">Belongs to the Nudix hydrolase family.</text>
</comment>
<dbReference type="Proteomes" id="UP000001593">
    <property type="component" value="Unassembled WGS sequence"/>
</dbReference>
<dbReference type="GO" id="GO:0051287">
    <property type="term" value="F:NAD binding"/>
    <property type="evidence" value="ECO:0000318"/>
    <property type="project" value="GO_Central"/>
</dbReference>
<feature type="compositionally biased region" description="Low complexity" evidence="3">
    <location>
        <begin position="54"/>
        <end position="70"/>
    </location>
</feature>
<proteinExistence type="inferred from homology"/>
<dbReference type="Gene3D" id="3.40.630.30">
    <property type="match status" value="1"/>
</dbReference>
<dbReference type="EMBL" id="DS469686">
    <property type="protein sequence ID" value="EDO35828.1"/>
    <property type="molecule type" value="Genomic_DNA"/>
</dbReference>
<dbReference type="InterPro" id="IPR003293">
    <property type="entry name" value="Nudix_hydrolase6-like"/>
</dbReference>
<dbReference type="PANTHER" id="PTHR13994:SF46">
    <property type="entry name" value="NUCLEOSIDE DIPHOSPHATE-LINKED MOIETY X MOTIF 6"/>
    <property type="match status" value="1"/>
</dbReference>
<evidence type="ECO:0000256" key="1">
    <source>
        <dbReference type="ARBA" id="ARBA00005582"/>
    </source>
</evidence>
<feature type="domain" description="SEA" evidence="5">
    <location>
        <begin position="92"/>
        <end position="201"/>
    </location>
</feature>
<feature type="compositionally biased region" description="Basic and acidic residues" evidence="3">
    <location>
        <begin position="471"/>
        <end position="485"/>
    </location>
</feature>
<evidence type="ECO:0000256" key="4">
    <source>
        <dbReference type="SAM" id="Phobius"/>
    </source>
</evidence>
<keyword evidence="4" id="KW-0812">Transmembrane</keyword>
<dbReference type="InterPro" id="IPR036364">
    <property type="entry name" value="SEA_dom_sf"/>
</dbReference>
<dbReference type="FunFam" id="3.40.630.30:FF:000388">
    <property type="entry name" value="Predicted protein"/>
    <property type="match status" value="1"/>
</dbReference>
<dbReference type="Pfam" id="PF01390">
    <property type="entry name" value="SEA"/>
    <property type="match status" value="1"/>
</dbReference>
<dbReference type="InParanoid" id="A7SKF3"/>